<proteinExistence type="inferred from homology"/>
<dbReference type="PANTHER" id="PTHR43133">
    <property type="entry name" value="RNA POLYMERASE ECF-TYPE SIGMA FACTO"/>
    <property type="match status" value="1"/>
</dbReference>
<dbReference type="SUPFAM" id="SSF88659">
    <property type="entry name" value="Sigma3 and sigma4 domains of RNA polymerase sigma factors"/>
    <property type="match status" value="1"/>
</dbReference>
<feature type="domain" description="RNA polymerase sigma factor 70 region 4 type 2" evidence="6">
    <location>
        <begin position="154"/>
        <end position="205"/>
    </location>
</feature>
<evidence type="ECO:0000256" key="1">
    <source>
        <dbReference type="ARBA" id="ARBA00010641"/>
    </source>
</evidence>
<evidence type="ECO:0000259" key="6">
    <source>
        <dbReference type="Pfam" id="PF08281"/>
    </source>
</evidence>
<evidence type="ECO:0000256" key="4">
    <source>
        <dbReference type="ARBA" id="ARBA00023163"/>
    </source>
</evidence>
<dbReference type="GO" id="GO:0016987">
    <property type="term" value="F:sigma factor activity"/>
    <property type="evidence" value="ECO:0007669"/>
    <property type="project" value="UniProtKB-KW"/>
</dbReference>
<dbReference type="Gene3D" id="1.10.1740.10">
    <property type="match status" value="1"/>
</dbReference>
<dbReference type="InterPro" id="IPR013249">
    <property type="entry name" value="RNA_pol_sigma70_r4_t2"/>
</dbReference>
<keyword evidence="2" id="KW-0805">Transcription regulation</keyword>
<dbReference type="PATRIC" id="fig|1227271.3.peg.1240"/>
<dbReference type="Pfam" id="PF04542">
    <property type="entry name" value="Sigma70_r2"/>
    <property type="match status" value="1"/>
</dbReference>
<keyword evidence="3" id="KW-0731">Sigma factor</keyword>
<protein>
    <submittedName>
        <fullName evidence="7">Sigma-70 region 2</fullName>
    </submittedName>
</protein>
<dbReference type="EMBL" id="AWUW01000102">
    <property type="protein sequence ID" value="ERJ65469.1"/>
    <property type="molecule type" value="Genomic_DNA"/>
</dbReference>
<comment type="caution">
    <text evidence="7">The sequence shown here is derived from an EMBL/GenBank/DDBJ whole genome shotgun (WGS) entry which is preliminary data.</text>
</comment>
<dbReference type="InterPro" id="IPR013324">
    <property type="entry name" value="RNA_pol_sigma_r3/r4-like"/>
</dbReference>
<dbReference type="HOGENOM" id="CLU_047691_3_0_10"/>
<dbReference type="Gene3D" id="1.10.10.10">
    <property type="entry name" value="Winged helix-like DNA-binding domain superfamily/Winged helix DNA-binding domain"/>
    <property type="match status" value="1"/>
</dbReference>
<feature type="domain" description="RNA polymerase sigma-70 region 2" evidence="5">
    <location>
        <begin position="60"/>
        <end position="119"/>
    </location>
</feature>
<evidence type="ECO:0000256" key="2">
    <source>
        <dbReference type="ARBA" id="ARBA00023015"/>
    </source>
</evidence>
<dbReference type="GO" id="GO:0003677">
    <property type="term" value="F:DNA binding"/>
    <property type="evidence" value="ECO:0007669"/>
    <property type="project" value="InterPro"/>
</dbReference>
<dbReference type="PANTHER" id="PTHR43133:SF25">
    <property type="entry name" value="RNA POLYMERASE SIGMA FACTOR RFAY-RELATED"/>
    <property type="match status" value="1"/>
</dbReference>
<comment type="similarity">
    <text evidence="1">Belongs to the sigma-70 factor family. ECF subfamily.</text>
</comment>
<dbReference type="Proteomes" id="UP000016630">
    <property type="component" value="Unassembled WGS sequence"/>
</dbReference>
<dbReference type="SUPFAM" id="SSF88946">
    <property type="entry name" value="Sigma2 domain of RNA polymerase sigma factors"/>
    <property type="match status" value="1"/>
</dbReference>
<organism evidence="7 8">
    <name type="scientific">Porphyromonas gingivalis F0570</name>
    <dbReference type="NCBI Taxonomy" id="1227271"/>
    <lineage>
        <taxon>Bacteria</taxon>
        <taxon>Pseudomonadati</taxon>
        <taxon>Bacteroidota</taxon>
        <taxon>Bacteroidia</taxon>
        <taxon>Bacteroidales</taxon>
        <taxon>Porphyromonadaceae</taxon>
        <taxon>Porphyromonas</taxon>
    </lineage>
</organism>
<dbReference type="InterPro" id="IPR007627">
    <property type="entry name" value="RNA_pol_sigma70_r2"/>
</dbReference>
<evidence type="ECO:0000313" key="8">
    <source>
        <dbReference type="Proteomes" id="UP000016630"/>
    </source>
</evidence>
<dbReference type="Pfam" id="PF08281">
    <property type="entry name" value="Sigma70_r4_2"/>
    <property type="match status" value="1"/>
</dbReference>
<dbReference type="InterPro" id="IPR014284">
    <property type="entry name" value="RNA_pol_sigma-70_dom"/>
</dbReference>
<reference evidence="7 8" key="1">
    <citation type="submission" date="2013-06" db="EMBL/GenBank/DDBJ databases">
        <authorList>
            <person name="Weinstock G."/>
            <person name="Sodergren E."/>
            <person name="Lobos E.A."/>
            <person name="Fulton L."/>
            <person name="Fulton R."/>
            <person name="Courtney L."/>
            <person name="Fronick C."/>
            <person name="O'Laughlin M."/>
            <person name="Godfrey J."/>
            <person name="Wilson R.M."/>
            <person name="Miner T."/>
            <person name="Farmer C."/>
            <person name="Delehaunty K."/>
            <person name="Cordes M."/>
            <person name="Minx P."/>
            <person name="Tomlinson C."/>
            <person name="Chen J."/>
            <person name="Wollam A."/>
            <person name="Pepin K.H."/>
            <person name="Bhonagiri V."/>
            <person name="Zhang X."/>
            <person name="Warren W."/>
            <person name="Mitreva M."/>
            <person name="Mardis E.R."/>
            <person name="Wilson R.K."/>
        </authorList>
    </citation>
    <scope>NUCLEOTIDE SEQUENCE [LARGE SCALE GENOMIC DNA]</scope>
    <source>
        <strain evidence="7 8">F0570</strain>
    </source>
</reference>
<dbReference type="InterPro" id="IPR039425">
    <property type="entry name" value="RNA_pol_sigma-70-like"/>
</dbReference>
<evidence type="ECO:0000313" key="7">
    <source>
        <dbReference type="EMBL" id="ERJ65469.1"/>
    </source>
</evidence>
<evidence type="ECO:0000256" key="3">
    <source>
        <dbReference type="ARBA" id="ARBA00023082"/>
    </source>
</evidence>
<gene>
    <name evidence="7" type="ORF">HMPREF1555_01410</name>
</gene>
<dbReference type="InterPro" id="IPR013325">
    <property type="entry name" value="RNA_pol_sigma_r2"/>
</dbReference>
<name>A0A0E2LQ45_PORGN</name>
<dbReference type="AlphaFoldDB" id="A0A0E2LQ45"/>
<accession>A0A0E2LQ45</accession>
<dbReference type="CDD" id="cd06171">
    <property type="entry name" value="Sigma70_r4"/>
    <property type="match status" value="1"/>
</dbReference>
<dbReference type="InterPro" id="IPR036388">
    <property type="entry name" value="WH-like_DNA-bd_sf"/>
</dbReference>
<dbReference type="GO" id="GO:0006352">
    <property type="term" value="P:DNA-templated transcription initiation"/>
    <property type="evidence" value="ECO:0007669"/>
    <property type="project" value="InterPro"/>
</dbReference>
<evidence type="ECO:0000259" key="5">
    <source>
        <dbReference type="Pfam" id="PF04542"/>
    </source>
</evidence>
<dbReference type="NCBIfam" id="TIGR02937">
    <property type="entry name" value="sigma70-ECF"/>
    <property type="match status" value="1"/>
</dbReference>
<sequence>MSLMLSIMLNTLFIRVSHLFDYLCVCGRRERIFQPLASTTTKKQLIMNSVQFREKLLSLQDNMRNFALTLTANRDDAEDLLQDTTLRVLHNEDKFVDNVNFKGWVLTVMRNIFINNYHKLVRSQTVIDPNSDPYNVPLLNEGGEDTPDGTMTIKEITAAIASLNETLKQPFSMYVSGYKYNEISETLGIPLGTVKSRIFLARQELQQQLKDMR</sequence>
<keyword evidence="4" id="KW-0804">Transcription</keyword>